<organism evidence="6 7">
    <name type="scientific">Haliscomenobacter hydrossis (strain ATCC 27775 / DSM 1100 / LMG 10767 / O)</name>
    <dbReference type="NCBI Taxonomy" id="760192"/>
    <lineage>
        <taxon>Bacteria</taxon>
        <taxon>Pseudomonadati</taxon>
        <taxon>Bacteroidota</taxon>
        <taxon>Saprospiria</taxon>
        <taxon>Saprospirales</taxon>
        <taxon>Haliscomenobacteraceae</taxon>
        <taxon>Haliscomenobacter</taxon>
    </lineage>
</organism>
<dbReference type="PRINTS" id="PR00032">
    <property type="entry name" value="HTHARAC"/>
</dbReference>
<gene>
    <name evidence="6" type="ordered locus">Halhy_4965</name>
</gene>
<feature type="transmembrane region" description="Helical" evidence="4">
    <location>
        <begin position="100"/>
        <end position="120"/>
    </location>
</feature>
<dbReference type="InterPro" id="IPR009057">
    <property type="entry name" value="Homeodomain-like_sf"/>
</dbReference>
<dbReference type="PANTHER" id="PTHR43280">
    <property type="entry name" value="ARAC-FAMILY TRANSCRIPTIONAL REGULATOR"/>
    <property type="match status" value="1"/>
</dbReference>
<dbReference type="EMBL" id="CP002691">
    <property type="protein sequence ID" value="AEE52793.1"/>
    <property type="molecule type" value="Genomic_DNA"/>
</dbReference>
<dbReference type="InterPro" id="IPR018060">
    <property type="entry name" value="HTH_AraC"/>
</dbReference>
<dbReference type="GO" id="GO:0003700">
    <property type="term" value="F:DNA-binding transcription factor activity"/>
    <property type="evidence" value="ECO:0007669"/>
    <property type="project" value="InterPro"/>
</dbReference>
<feature type="transmembrane region" description="Helical" evidence="4">
    <location>
        <begin position="44"/>
        <end position="65"/>
    </location>
</feature>
<evidence type="ECO:0000256" key="1">
    <source>
        <dbReference type="ARBA" id="ARBA00023015"/>
    </source>
</evidence>
<keyword evidence="1" id="KW-0805">Transcription regulation</keyword>
<feature type="transmembrane region" description="Helical" evidence="4">
    <location>
        <begin position="12"/>
        <end position="32"/>
    </location>
</feature>
<reference key="2">
    <citation type="submission" date="2011-04" db="EMBL/GenBank/DDBJ databases">
        <title>Complete sequence of chromosome of Haliscomenobacter hydrossis DSM 1100.</title>
        <authorList>
            <consortium name="US DOE Joint Genome Institute (JGI-PGF)"/>
            <person name="Lucas S."/>
            <person name="Han J."/>
            <person name="Lapidus A."/>
            <person name="Bruce D."/>
            <person name="Goodwin L."/>
            <person name="Pitluck S."/>
            <person name="Peters L."/>
            <person name="Kyrpides N."/>
            <person name="Mavromatis K."/>
            <person name="Ivanova N."/>
            <person name="Ovchinnikova G."/>
            <person name="Pagani I."/>
            <person name="Daligault H."/>
            <person name="Detter J.C."/>
            <person name="Han C."/>
            <person name="Land M."/>
            <person name="Hauser L."/>
            <person name="Markowitz V."/>
            <person name="Cheng J.-F."/>
            <person name="Hugenholtz P."/>
            <person name="Woyke T."/>
            <person name="Wu D."/>
            <person name="Verbarg S."/>
            <person name="Frueling A."/>
            <person name="Brambilla E."/>
            <person name="Klenk H.-P."/>
            <person name="Eisen J.A."/>
        </authorList>
    </citation>
    <scope>NUCLEOTIDE SEQUENCE</scope>
    <source>
        <strain>DSM 1100</strain>
    </source>
</reference>
<evidence type="ECO:0000256" key="2">
    <source>
        <dbReference type="ARBA" id="ARBA00023125"/>
    </source>
</evidence>
<dbReference type="KEGG" id="hhy:Halhy_4965"/>
<dbReference type="SMART" id="SM00342">
    <property type="entry name" value="HTH_ARAC"/>
    <property type="match status" value="1"/>
</dbReference>
<dbReference type="HOGENOM" id="CLU_041408_1_0_10"/>
<dbReference type="PROSITE" id="PS00041">
    <property type="entry name" value="HTH_ARAC_FAMILY_1"/>
    <property type="match status" value="1"/>
</dbReference>
<dbReference type="RefSeq" id="WP_013767328.1">
    <property type="nucleotide sequence ID" value="NC_015510.1"/>
</dbReference>
<feature type="transmembrane region" description="Helical" evidence="4">
    <location>
        <begin position="77"/>
        <end position="93"/>
    </location>
</feature>
<feature type="transmembrane region" description="Helical" evidence="4">
    <location>
        <begin position="203"/>
        <end position="220"/>
    </location>
</feature>
<evidence type="ECO:0000256" key="3">
    <source>
        <dbReference type="ARBA" id="ARBA00023163"/>
    </source>
</evidence>
<keyword evidence="4" id="KW-0472">Membrane</keyword>
<dbReference type="STRING" id="760192.Halhy_4965"/>
<protein>
    <submittedName>
        <fullName evidence="6">Transcriptional regulator, AraC family</fullName>
    </submittedName>
</protein>
<reference evidence="6 7" key="1">
    <citation type="journal article" date="2011" name="Stand. Genomic Sci.">
        <title>Complete genome sequence of Haliscomenobacter hydrossis type strain (O).</title>
        <authorList>
            <consortium name="US DOE Joint Genome Institute (JGI-PGF)"/>
            <person name="Daligault H."/>
            <person name="Lapidus A."/>
            <person name="Zeytun A."/>
            <person name="Nolan M."/>
            <person name="Lucas S."/>
            <person name="Del Rio T.G."/>
            <person name="Tice H."/>
            <person name="Cheng J.F."/>
            <person name="Tapia R."/>
            <person name="Han C."/>
            <person name="Goodwin L."/>
            <person name="Pitluck S."/>
            <person name="Liolios K."/>
            <person name="Pagani I."/>
            <person name="Ivanova N."/>
            <person name="Huntemann M."/>
            <person name="Mavromatis K."/>
            <person name="Mikhailova N."/>
            <person name="Pati A."/>
            <person name="Chen A."/>
            <person name="Palaniappan K."/>
            <person name="Land M."/>
            <person name="Hauser L."/>
            <person name="Brambilla E.M."/>
            <person name="Rohde M."/>
            <person name="Verbarg S."/>
            <person name="Goker M."/>
            <person name="Bristow J."/>
            <person name="Eisen J.A."/>
            <person name="Markowitz V."/>
            <person name="Hugenholtz P."/>
            <person name="Kyrpides N.C."/>
            <person name="Klenk H.P."/>
            <person name="Woyke T."/>
        </authorList>
    </citation>
    <scope>NUCLEOTIDE SEQUENCE [LARGE SCALE GENOMIC DNA]</scope>
    <source>
        <strain evidence="7">ATCC 27775 / DSM 1100 / LMG 10767 / O</strain>
    </source>
</reference>
<dbReference type="InterPro" id="IPR020449">
    <property type="entry name" value="Tscrpt_reg_AraC-type_HTH"/>
</dbReference>
<evidence type="ECO:0000313" key="7">
    <source>
        <dbReference type="Proteomes" id="UP000008461"/>
    </source>
</evidence>
<feature type="domain" description="HTH araC/xylS-type" evidence="5">
    <location>
        <begin position="277"/>
        <end position="381"/>
    </location>
</feature>
<dbReference type="PANTHER" id="PTHR43280:SF29">
    <property type="entry name" value="ARAC-FAMILY TRANSCRIPTIONAL REGULATOR"/>
    <property type="match status" value="1"/>
</dbReference>
<keyword evidence="3" id="KW-0804">Transcription</keyword>
<feature type="transmembrane region" description="Helical" evidence="4">
    <location>
        <begin position="163"/>
        <end position="182"/>
    </location>
</feature>
<dbReference type="InterPro" id="IPR018062">
    <property type="entry name" value="HTH_AraC-typ_CS"/>
</dbReference>
<dbReference type="eggNOG" id="COG2207">
    <property type="taxonomic scope" value="Bacteria"/>
</dbReference>
<dbReference type="Proteomes" id="UP000008461">
    <property type="component" value="Chromosome"/>
</dbReference>
<name>F4L161_HALH1</name>
<keyword evidence="2" id="KW-0238">DNA-binding</keyword>
<dbReference type="Gene3D" id="1.10.10.60">
    <property type="entry name" value="Homeodomain-like"/>
    <property type="match status" value="1"/>
</dbReference>
<dbReference type="SUPFAM" id="SSF46689">
    <property type="entry name" value="Homeodomain-like"/>
    <property type="match status" value="1"/>
</dbReference>
<evidence type="ECO:0000256" key="4">
    <source>
        <dbReference type="SAM" id="Phobius"/>
    </source>
</evidence>
<dbReference type="Pfam" id="PF12833">
    <property type="entry name" value="HTH_18"/>
    <property type="match status" value="1"/>
</dbReference>
<evidence type="ECO:0000259" key="5">
    <source>
        <dbReference type="PROSITE" id="PS01124"/>
    </source>
</evidence>
<feature type="transmembrane region" description="Helical" evidence="4">
    <location>
        <begin position="226"/>
        <end position="246"/>
    </location>
</feature>
<keyword evidence="4" id="KW-1133">Transmembrane helix</keyword>
<sequence>MPNSFPPFRADLFVLFILLGIAQGLFLSYFFLRQKELANRYFGLTLLVMSILVFDVWLGYSNLMFQTLWLVDFSEPGNFVFAPALYLALQAYLGEKSGRFTWLHFAPAGIYFLYSCFALYSLPIPYKYNSNIDAWHPELAELSLDYRGMRWRFILQEWLDESMIIQGAVYVGLSAWVLVQAFRKAQLSFWATSNSRLSWSRGIVLISVVILVVLLFTKIYNDDDRGDHIIASFISLSMYLIMGTMLRRTALFDQLQPEKVRYNRSSLQDNDQTDIAQRLRTLMEQQKPYLQPGFSLQSLAKLLKIQPHHLTQTLNERLGLSFFELTAQYRIAEAQALLRHPDTRELTIEDIAERVGYLSKSAFNAAFKKQTGMTPTTWRSGLE</sequence>
<keyword evidence="4" id="KW-0812">Transmembrane</keyword>
<keyword evidence="7" id="KW-1185">Reference proteome</keyword>
<dbReference type="AlphaFoldDB" id="F4L161"/>
<evidence type="ECO:0000313" key="6">
    <source>
        <dbReference type="EMBL" id="AEE52793.1"/>
    </source>
</evidence>
<proteinExistence type="predicted"/>
<dbReference type="PROSITE" id="PS01124">
    <property type="entry name" value="HTH_ARAC_FAMILY_2"/>
    <property type="match status" value="1"/>
</dbReference>
<dbReference type="GO" id="GO:0043565">
    <property type="term" value="F:sequence-specific DNA binding"/>
    <property type="evidence" value="ECO:0007669"/>
    <property type="project" value="InterPro"/>
</dbReference>
<dbReference type="OrthoDB" id="5492415at2"/>
<accession>F4L161</accession>